<dbReference type="InterPro" id="IPR019844">
    <property type="entry name" value="CSD_CS"/>
</dbReference>
<accession>A0A011MHR8</accession>
<dbReference type="EMBL" id="JANJ01000005">
    <property type="protein sequence ID" value="EXI62001.1"/>
    <property type="molecule type" value="Genomic_DNA"/>
</dbReference>
<evidence type="ECO:0000256" key="5">
    <source>
        <dbReference type="RuleBase" id="RU000408"/>
    </source>
</evidence>
<dbReference type="PRINTS" id="PR00050">
    <property type="entry name" value="COLDSHOCK"/>
</dbReference>
<dbReference type="GO" id="GO:0003677">
    <property type="term" value="F:DNA binding"/>
    <property type="evidence" value="ECO:0007669"/>
    <property type="project" value="UniProtKB-KW"/>
</dbReference>
<dbReference type="PANTHER" id="PTHR11544">
    <property type="entry name" value="COLD SHOCK DOMAIN CONTAINING PROTEINS"/>
    <property type="match status" value="1"/>
</dbReference>
<dbReference type="Pfam" id="PF00313">
    <property type="entry name" value="CSD"/>
    <property type="match status" value="1"/>
</dbReference>
<dbReference type="NCBIfam" id="TIGR02381">
    <property type="entry name" value="cspD"/>
    <property type="match status" value="1"/>
</dbReference>
<proteinExistence type="predicted"/>
<dbReference type="SUPFAM" id="SSF50249">
    <property type="entry name" value="Nucleic acid-binding proteins"/>
    <property type="match status" value="1"/>
</dbReference>
<gene>
    <name evidence="7" type="ORF">AK33_07710</name>
</gene>
<dbReference type="Proteomes" id="UP000054123">
    <property type="component" value="Unassembled WGS sequence"/>
</dbReference>
<dbReference type="PIRSF" id="PIRSF002599">
    <property type="entry name" value="Cold_shock_A"/>
    <property type="match status" value="1"/>
</dbReference>
<reference evidence="7 8" key="1">
    <citation type="journal article" date="2014" name="Genome Announc.">
        <title>Genome Sequence of a Presumptive Mannheimia haemolytica Strain with an A1/A6-Cross-Reactive Serotype from a White-Tailed Deer (Odocoileus virginianus).</title>
        <authorList>
            <person name="Lawrence P.K."/>
            <person name="Bey R.F."/>
            <person name="Wiener B."/>
            <person name="Kittichotirat W."/>
            <person name="Bumgarner R.E."/>
        </authorList>
    </citation>
    <scope>NUCLEOTIDE SEQUENCE [LARGE SCALE GENOMIC DNA]</scope>
    <source>
        <strain evidence="7 8">PKL10</strain>
    </source>
</reference>
<evidence type="ECO:0000256" key="1">
    <source>
        <dbReference type="ARBA" id="ARBA00004496"/>
    </source>
</evidence>
<dbReference type="PATRIC" id="fig|1450449.3.peg.1517"/>
<comment type="subcellular location">
    <subcellularLocation>
        <location evidence="1 5">Cytoplasm</location>
    </subcellularLocation>
</comment>
<dbReference type="PROSITE" id="PS00352">
    <property type="entry name" value="CSD_1"/>
    <property type="match status" value="1"/>
</dbReference>
<dbReference type="STRING" id="1122190.GCA_000621105_00597"/>
<dbReference type="OrthoDB" id="9810590at2"/>
<dbReference type="InterPro" id="IPR012340">
    <property type="entry name" value="NA-bd_OB-fold"/>
</dbReference>
<organism evidence="7 8">
    <name type="scientific">Mannheimia granulomatis</name>
    <dbReference type="NCBI Taxonomy" id="85402"/>
    <lineage>
        <taxon>Bacteria</taxon>
        <taxon>Pseudomonadati</taxon>
        <taxon>Pseudomonadota</taxon>
        <taxon>Gammaproteobacteria</taxon>
        <taxon>Pasteurellales</taxon>
        <taxon>Pasteurellaceae</taxon>
        <taxon>Mannheimia</taxon>
    </lineage>
</organism>
<evidence type="ECO:0000259" key="6">
    <source>
        <dbReference type="PROSITE" id="PS51857"/>
    </source>
</evidence>
<dbReference type="Gene3D" id="2.40.50.140">
    <property type="entry name" value="Nucleic acid-binding proteins"/>
    <property type="match status" value="1"/>
</dbReference>
<keyword evidence="8" id="KW-1185">Reference proteome</keyword>
<dbReference type="InterPro" id="IPR012156">
    <property type="entry name" value="Cold_shock_CspA"/>
</dbReference>
<dbReference type="GO" id="GO:0005829">
    <property type="term" value="C:cytosol"/>
    <property type="evidence" value="ECO:0007669"/>
    <property type="project" value="UniProtKB-ARBA"/>
</dbReference>
<comment type="caution">
    <text evidence="7">The sequence shown here is derived from an EMBL/GenBank/DDBJ whole genome shotgun (WGS) entry which is preliminary data.</text>
</comment>
<dbReference type="InterPro" id="IPR050181">
    <property type="entry name" value="Cold_shock_domain"/>
</dbReference>
<dbReference type="FunFam" id="2.40.50.140:FF:000006">
    <property type="entry name" value="Cold shock protein CspC"/>
    <property type="match status" value="1"/>
</dbReference>
<protein>
    <recommendedName>
        <fullName evidence="2">Cold shock-like protein CspD</fullName>
    </recommendedName>
</protein>
<dbReference type="InterPro" id="IPR002059">
    <property type="entry name" value="CSP_DNA-bd"/>
</dbReference>
<feature type="domain" description="CSD" evidence="6">
    <location>
        <begin position="1"/>
        <end position="66"/>
    </location>
</feature>
<dbReference type="InterPro" id="IPR012751">
    <property type="entry name" value="CspD"/>
</dbReference>
<dbReference type="GO" id="GO:0006355">
    <property type="term" value="P:regulation of DNA-templated transcription"/>
    <property type="evidence" value="ECO:0007669"/>
    <property type="project" value="InterPro"/>
</dbReference>
<dbReference type="InterPro" id="IPR011129">
    <property type="entry name" value="CSD"/>
</dbReference>
<evidence type="ECO:0000313" key="7">
    <source>
        <dbReference type="EMBL" id="EXI62001.1"/>
    </source>
</evidence>
<evidence type="ECO:0000256" key="3">
    <source>
        <dbReference type="ARBA" id="ARBA00022490"/>
    </source>
</evidence>
<sequence length="72" mass="7968">MDIGIVKWFNNVKGFGFITSEVCESDIFAHFSEIKTEGYRSLKVGQKVQFELVQGERGASAANILPVDEKAS</sequence>
<dbReference type="CDD" id="cd04458">
    <property type="entry name" value="CSP_CDS"/>
    <property type="match status" value="1"/>
</dbReference>
<dbReference type="RefSeq" id="WP_027074508.1">
    <property type="nucleotide sequence ID" value="NZ_AVSP01000002.1"/>
</dbReference>
<evidence type="ECO:0000256" key="4">
    <source>
        <dbReference type="ARBA" id="ARBA00023125"/>
    </source>
</evidence>
<dbReference type="Gene3D" id="6.20.370.130">
    <property type="match status" value="1"/>
</dbReference>
<dbReference type="AlphaFoldDB" id="A0A011MHR8"/>
<keyword evidence="4" id="KW-0238">DNA-binding</keyword>
<dbReference type="SMART" id="SM00357">
    <property type="entry name" value="CSP"/>
    <property type="match status" value="1"/>
</dbReference>
<evidence type="ECO:0000256" key="2">
    <source>
        <dbReference type="ARBA" id="ARBA00022318"/>
    </source>
</evidence>
<name>A0A011MHR8_9PAST</name>
<dbReference type="PROSITE" id="PS51857">
    <property type="entry name" value="CSD_2"/>
    <property type="match status" value="1"/>
</dbReference>
<evidence type="ECO:0000313" key="8">
    <source>
        <dbReference type="Proteomes" id="UP000054123"/>
    </source>
</evidence>
<keyword evidence="3" id="KW-0963">Cytoplasm</keyword>